<sequence length="547" mass="58251">MVSVPLAGALADRWFARRNHLPTPGRYTIATVRIPMRDGVELGADLYTPRGSSRGLVLIRGPYGRDPVMAMPAARLFAGQGYTVLFASSRGTADSGGVFDPMRDEVRDGQDTVTWMRRQPWYPGRFGTVGGSYLGYTQWAMLSRPPVDLAAAVVVMGPHDFARHTWDTGAARLDVIGWAELIATQASARNPLAMILAQATAPRRLRPILSATPTVPAADRHFATTAPWVHERLTRPDLADPFWARMQHADALERATCPVLVLAGWQDIFLAQSVEQYTRLAERGVDVALTVGAWAHADITFGAQRVMAPESLAWLDTHLAHARPGARATPVHVEVTGTDAWVRLPAWPPASDARTLHLAPGGRLTAHAPGSGVAGASFTYDPADPTPTVGGNLLGDGGYADDSALAARADVLAYDGDRLPADLTVMGVPSVRLVHASDLPDADLFVRVSEVDGAGRSRNVSEGYVRVGARDGAGSATVDLELLPVAHTFRAGHRVRLLVAGGSFPQFSRNPGTGENPLTAARLARNRHTVVHADGGSALTLPVTAAA</sequence>
<dbReference type="Proteomes" id="UP001500635">
    <property type="component" value="Unassembled WGS sequence"/>
</dbReference>
<name>A0ABP8JDZ2_9ACTN</name>
<dbReference type="Gene3D" id="1.10.3020.10">
    <property type="entry name" value="alpha-amino acid ester hydrolase ( Helical cap domain)"/>
    <property type="match status" value="1"/>
</dbReference>
<protein>
    <submittedName>
        <fullName evidence="3">CocE/NonD family hydrolase</fullName>
    </submittedName>
</protein>
<accession>A0ABP8JDZ2</accession>
<dbReference type="Pfam" id="PF02129">
    <property type="entry name" value="Peptidase_S15"/>
    <property type="match status" value="1"/>
</dbReference>
<dbReference type="InterPro" id="IPR000383">
    <property type="entry name" value="Xaa-Pro-like_dom"/>
</dbReference>
<organism evidence="3 4">
    <name type="scientific">Tsukamurella soli</name>
    <dbReference type="NCBI Taxonomy" id="644556"/>
    <lineage>
        <taxon>Bacteria</taxon>
        <taxon>Bacillati</taxon>
        <taxon>Actinomycetota</taxon>
        <taxon>Actinomycetes</taxon>
        <taxon>Mycobacteriales</taxon>
        <taxon>Tsukamurellaceae</taxon>
        <taxon>Tsukamurella</taxon>
    </lineage>
</organism>
<evidence type="ECO:0000313" key="3">
    <source>
        <dbReference type="EMBL" id="GAA4389256.1"/>
    </source>
</evidence>
<dbReference type="InterPro" id="IPR029058">
    <property type="entry name" value="AB_hydrolase_fold"/>
</dbReference>
<feature type="domain" description="Xaa-Pro dipeptidyl-peptidase C-terminal" evidence="2">
    <location>
        <begin position="312"/>
        <end position="540"/>
    </location>
</feature>
<reference evidence="4" key="1">
    <citation type="journal article" date="2019" name="Int. J. Syst. Evol. Microbiol.">
        <title>The Global Catalogue of Microorganisms (GCM) 10K type strain sequencing project: providing services to taxonomists for standard genome sequencing and annotation.</title>
        <authorList>
            <consortium name="The Broad Institute Genomics Platform"/>
            <consortium name="The Broad Institute Genome Sequencing Center for Infectious Disease"/>
            <person name="Wu L."/>
            <person name="Ma J."/>
        </authorList>
    </citation>
    <scope>NUCLEOTIDE SEQUENCE [LARGE SCALE GENOMIC DNA]</scope>
    <source>
        <strain evidence="4">JCM 17688</strain>
    </source>
</reference>
<dbReference type="EMBL" id="BAABFR010000018">
    <property type="protein sequence ID" value="GAA4389256.1"/>
    <property type="molecule type" value="Genomic_DNA"/>
</dbReference>
<dbReference type="InterPro" id="IPR013736">
    <property type="entry name" value="Xaa-Pro_dipept_C"/>
</dbReference>
<keyword evidence="4" id="KW-1185">Reference proteome</keyword>
<dbReference type="Gene3D" id="3.40.50.1820">
    <property type="entry name" value="alpha/beta hydrolase"/>
    <property type="match status" value="1"/>
</dbReference>
<dbReference type="SUPFAM" id="SSF53474">
    <property type="entry name" value="alpha/beta-Hydrolases"/>
    <property type="match status" value="1"/>
</dbReference>
<evidence type="ECO:0000259" key="2">
    <source>
        <dbReference type="SMART" id="SM00939"/>
    </source>
</evidence>
<dbReference type="NCBIfam" id="TIGR00976">
    <property type="entry name" value="CocE_NonD"/>
    <property type="match status" value="1"/>
</dbReference>
<evidence type="ECO:0000256" key="1">
    <source>
        <dbReference type="ARBA" id="ARBA00022801"/>
    </source>
</evidence>
<dbReference type="Pfam" id="PF08530">
    <property type="entry name" value="PepX_C"/>
    <property type="match status" value="1"/>
</dbReference>
<dbReference type="InterPro" id="IPR008979">
    <property type="entry name" value="Galactose-bd-like_sf"/>
</dbReference>
<dbReference type="SMART" id="SM00939">
    <property type="entry name" value="PepX_C"/>
    <property type="match status" value="1"/>
</dbReference>
<dbReference type="GO" id="GO:0016787">
    <property type="term" value="F:hydrolase activity"/>
    <property type="evidence" value="ECO:0007669"/>
    <property type="project" value="UniProtKB-KW"/>
</dbReference>
<dbReference type="Gene3D" id="2.60.120.260">
    <property type="entry name" value="Galactose-binding domain-like"/>
    <property type="match status" value="1"/>
</dbReference>
<dbReference type="InterPro" id="IPR005674">
    <property type="entry name" value="CocE/Ser_esterase"/>
</dbReference>
<proteinExistence type="predicted"/>
<comment type="caution">
    <text evidence="3">The sequence shown here is derived from an EMBL/GenBank/DDBJ whole genome shotgun (WGS) entry which is preliminary data.</text>
</comment>
<evidence type="ECO:0000313" key="4">
    <source>
        <dbReference type="Proteomes" id="UP001500635"/>
    </source>
</evidence>
<keyword evidence="1 3" id="KW-0378">Hydrolase</keyword>
<dbReference type="SUPFAM" id="SSF49785">
    <property type="entry name" value="Galactose-binding domain-like"/>
    <property type="match status" value="1"/>
</dbReference>
<dbReference type="RefSeq" id="WP_344993363.1">
    <property type="nucleotide sequence ID" value="NZ_BAABFR010000018.1"/>
</dbReference>
<gene>
    <name evidence="3" type="ORF">GCM10023147_15760</name>
</gene>